<gene>
    <name evidence="1" type="ORF">PaMx41_ORF23</name>
</gene>
<sequence length="1849" mass="203724">MIQLGDLNNLSLASQYDWQTQNAVDKAAGIAVATVVDIGTSMWNSLVPESTGWEVSTQSLLQSMGAKGALQAYNENTDTVQALSFIGGMFIPGGAALKLAKGIRAGLKATNFLSSARHMEDLAKYENLIATAQTGTAEYKKLRNGMYLRGQANNLMDSVAVELSLMGAFNAHPYMEDYMENPIKNFGIGLALGGGIGGGLAAIGSRIELKGIQGLVESKALEQVRETANLFDSAFSDTSTTLANLKYSAQNLEQMTQLPNYTPLAKEMAGNMALSIRGRMGELAEKKAAADIKNLPAGEEKSAILDRLTDLRFNGVDSFGFFKPQDIGLKPTNPITTQPAPSFVKTSIVDGNPVKEFRSESFYSPDLDSFMTRAQAQQVASAADLGYSPADITRKAGRLTWKRLQNNFAELQLGERTADVEVNWLANLKYFDSLDTKRLLETELVKGDFPAIQGWLRATEKRRNEAYSKFQTAMAEGNPDANKFLEEFTRIEQAKVKLFSGDRVQLVEVQEIGTSLPVTMDGLNYVKPTHIQDISKEIDTRTIQPLLNESTEFSVARKLSADMDRYILHKAGAKSLEDVPARAQEKFIREWAGINREAMQSFVSPNAGLNPSTVAILLKWIGGKFQDKEAFRNAMASARTLRNGQDSTTPFHDELANMLNSPLVKAQQEALRRHADQAGNVYLYRGLKSDPVGDTPVSSYTFHEQVARSFQEGMADPSIFRVHVDDVVGYLYGYEREWLVGASTRDRLDALPTSTGASSKSRTNRGAPKFETLTMAQMYKQYLADKSEAIHNVVNEGALAQEVIALQYNVPLDMVPVLGSNKYAFTELAQSKGYSEAISKLDRWKDAEEIPQALAPTRRIMSLKAREDQHMGRTGELLDLQRQALVSKAALSTEVKMALNNGDTAHANLMQARLNVVDSTFADINKLWVENSIRAEKSELANSLLDNIIDSAEYKALREGLNQFVNGKGGNPFYQSADFVTSQMGDVGRLVTSIGERVTHYANEAATKYLTPVATEFRKLHTDLAARAEFANLDNLRQGTPGYVRYDVESRMLVTGTLDPKTGQMINVTPLMDTPVVSDIVHNLLEASQKAGDEIYNTQSVINRLSGRDKPASVGLWIPPASLKNKEYAYIDNLDTRQRKLIIGNNSKELEEAISLYTPGPNERIIRRSEAQLENEAMIGDDLERVYAADITRQKRGMGPATPDLSAQRLDEIIMGYRDRFLAQASGITELSSFDLMKKLDYVSEFNRRSIGNNNKTGWRKIAENFATKDTARDIKDLLLGQNPVYRSEVMRNVNNVTDSVIQGVMRTFQNAWEIAKPTKFTSTNYDKFEAARKAAGIEDPFAAFTEAARPLMYERARQQGISNPNRIIQIGNEISTTLALKFMELAQPITNMLSLPILMTSTISRAIKAGGIQTGVDALNSSSLSIMLGGVRRMNSSNPIDQRIFKMAEAEGLFSPIISEVDAVMKLSRFSAGGTAASIEKALDSKFVQIMGKPSELSETLVRKTAFATGIETARRLYGNKASDKQVLIFARDFLKQSVGNYTTSQRPMLFQGSAGAAMGLFQTYMLTYAQNLYRHLELKDYKGLGKVMLAQGGIFGAGSLPGFQPISHAIGDHFSDDNYDLTTGTFRALDDDLASILIYGLPSNLGPALHTRGDVNPRVPSSFDTMVAPSMIGQLMTSFVDVGKAVLKQDGNVGQAFFEALSTQSVSRPIARLSELASGYSVTGAGNQIAAPEDVWTWQGVLARVLSTRPLKEAKVREAIHLNTYYGSLDREQRQAVLETMKTAIRNNNLTPELMDDLALEYLRTGTPQGLRSSINQAFMENEEGKVAQLRQTFKDSPLVYLLDDLD</sequence>
<organism evidence="1 2">
    <name type="scientific">Pseudomonas phage PaMx41</name>
    <dbReference type="NCBI Taxonomy" id="1815976"/>
    <lineage>
        <taxon>Viruses</taxon>
        <taxon>Duplodnaviria</taxon>
        <taxon>Heunggongvirae</taxon>
        <taxon>Uroviricota</taxon>
        <taxon>Caudoviricetes</taxon>
        <taxon>Fredfastierviridae</taxon>
        <taxon>Jamesmcgillvirus</taxon>
        <taxon>Jamesmcgillvirus PaMx41</taxon>
    </lineage>
</organism>
<proteinExistence type="predicted"/>
<evidence type="ECO:0000313" key="1">
    <source>
        <dbReference type="EMBL" id="ANA48986.1"/>
    </source>
</evidence>
<protein>
    <submittedName>
        <fullName evidence="1">Structural protein</fullName>
    </submittedName>
</protein>
<name>A0A1C8HSS6_BPPP4</name>
<dbReference type="Proteomes" id="UP000230640">
    <property type="component" value="Segment"/>
</dbReference>
<dbReference type="EMBL" id="KU884563">
    <property type="protein sequence ID" value="ANA48986.1"/>
    <property type="molecule type" value="Genomic_DNA"/>
</dbReference>
<evidence type="ECO:0000313" key="2">
    <source>
        <dbReference type="Proteomes" id="UP000230640"/>
    </source>
</evidence>
<keyword evidence="2" id="KW-1185">Reference proteome</keyword>
<reference evidence="1 2" key="1">
    <citation type="journal article" date="2016" name="Appl. Environ. Microbiol.">
        <title>Genomic and Transcriptional Mapping of PaMx41, Archetype of a New Lineage of Bacteriophages Infecting Pseudomonas aeruginosa.</title>
        <authorList>
            <person name="Cruz-Plancarte I."/>
            <person name="Cazares A."/>
            <person name="Guarneros G."/>
        </authorList>
    </citation>
    <scope>NUCLEOTIDE SEQUENCE [LARGE SCALE GENOMIC DNA]</scope>
</reference>
<accession>A0A1C8HSS6</accession>